<comment type="caution">
    <text evidence="6">The sequence shown here is derived from an EMBL/GenBank/DDBJ whole genome shotgun (WGS) entry which is preliminary data.</text>
</comment>
<name>A0A0J9X7X0_GEOCN</name>
<keyword evidence="8" id="KW-1185">Reference proteome</keyword>
<dbReference type="STRING" id="1173061.A0A0J9X7X0"/>
<evidence type="ECO:0000313" key="6">
    <source>
        <dbReference type="EMBL" id="CDO53553.1"/>
    </source>
</evidence>
<dbReference type="PANTHER" id="PTHR13475">
    <property type="entry name" value="NEUGRIN"/>
    <property type="match status" value="1"/>
</dbReference>
<evidence type="ECO:0000256" key="5">
    <source>
        <dbReference type="SAM" id="MobiDB-lite"/>
    </source>
</evidence>
<comment type="function">
    <text evidence="1">Required for respiratory activity and maintenance and expression of the mitochondrial genome.</text>
</comment>
<evidence type="ECO:0000256" key="4">
    <source>
        <dbReference type="ARBA" id="ARBA00013566"/>
    </source>
</evidence>
<reference evidence="7" key="3">
    <citation type="submission" date="2020-01" db="EMBL/GenBank/DDBJ databases">
        <authorList>
            <person name="Perkins V."/>
            <person name="Lessard M.-H."/>
            <person name="Dugat-Bony E."/>
            <person name="Frenette M."/>
            <person name="Labrie S."/>
        </authorList>
    </citation>
    <scope>NUCLEOTIDE SEQUENCE</scope>
    <source>
        <strain evidence="7">LMA-70</strain>
    </source>
</reference>
<evidence type="ECO:0000313" key="7">
    <source>
        <dbReference type="EMBL" id="KAF5101465.1"/>
    </source>
</evidence>
<comment type="subcellular location">
    <subcellularLocation>
        <location evidence="2">Mitochondrion</location>
    </subcellularLocation>
</comment>
<feature type="compositionally biased region" description="Basic and acidic residues" evidence="5">
    <location>
        <begin position="235"/>
        <end position="245"/>
    </location>
</feature>
<dbReference type="Pfam" id="PF06413">
    <property type="entry name" value="Neugrin"/>
    <property type="match status" value="1"/>
</dbReference>
<sequence>MKEPDREELLERQKLEEKRKEFKSRLDEKAVNILKKRPELQEKIEEMLVEYDPEKGKSIVPKGWRKDKNLADWQRQNFALKEKLDGQKWRPRKGLSREAIEGIRALKQYSPELHSGDFARMFKVPTESIRRILKSSWEPTPEELEKINQRWERRGDRIITSLKKKAWEEKQVKIKESEARLREQNIVREARGLPLLSPDHLNKPKKGNKFDYRANNTQKNRKRYNRKNGDDDEFKPDRSVSKMIF</sequence>
<comment type="similarity">
    <text evidence="3">Belongs to the RRG9 family.</text>
</comment>
<dbReference type="EMBL" id="QQZK01000037">
    <property type="protein sequence ID" value="KAF5101465.1"/>
    <property type="molecule type" value="Genomic_DNA"/>
</dbReference>
<evidence type="ECO:0000256" key="3">
    <source>
        <dbReference type="ARBA" id="ARBA00010895"/>
    </source>
</evidence>
<accession>A0A0J9X7X0</accession>
<protein>
    <recommendedName>
        <fullName evidence="4">Required for respiratory growth protein 9, mitochondrial</fullName>
    </recommendedName>
</protein>
<reference evidence="7" key="2">
    <citation type="journal article" date="2020" name="Front. Microbiol.">
        <title>Phenotypic and Genetic Characterization of the Cheese Ripening Yeast Geotrichum candidum.</title>
        <authorList>
            <person name="Perkins V."/>
            <person name="Vignola S."/>
            <person name="Lessard M.H."/>
            <person name="Plante P.L."/>
            <person name="Corbeil J."/>
            <person name="Dugat-Bony E."/>
            <person name="Frenette M."/>
            <person name="Labrie S."/>
        </authorList>
    </citation>
    <scope>NUCLEOTIDE SEQUENCE</scope>
    <source>
        <strain evidence="7">LMA-70</strain>
    </source>
</reference>
<dbReference type="AlphaFoldDB" id="A0A0J9X7X0"/>
<feature type="region of interest" description="Disordered" evidence="5">
    <location>
        <begin position="195"/>
        <end position="245"/>
    </location>
</feature>
<evidence type="ECO:0000256" key="1">
    <source>
        <dbReference type="ARBA" id="ARBA00003548"/>
    </source>
</evidence>
<dbReference type="GO" id="GO:0005634">
    <property type="term" value="C:nucleus"/>
    <property type="evidence" value="ECO:0007669"/>
    <property type="project" value="TreeGrafter"/>
</dbReference>
<dbReference type="EMBL" id="CCBN010000005">
    <property type="protein sequence ID" value="CDO53553.1"/>
    <property type="molecule type" value="Genomic_DNA"/>
</dbReference>
<dbReference type="Proteomes" id="UP000750522">
    <property type="component" value="Unassembled WGS sequence"/>
</dbReference>
<evidence type="ECO:0000313" key="8">
    <source>
        <dbReference type="Proteomes" id="UP000242525"/>
    </source>
</evidence>
<reference evidence="6 8" key="1">
    <citation type="submission" date="2014-03" db="EMBL/GenBank/DDBJ databases">
        <authorList>
            <person name="Casaregola S."/>
        </authorList>
    </citation>
    <scope>NUCLEOTIDE SEQUENCE [LARGE SCALE GENOMIC DNA]</scope>
    <source>
        <strain evidence="6 8">CLIB 918</strain>
    </source>
</reference>
<evidence type="ECO:0000256" key="2">
    <source>
        <dbReference type="ARBA" id="ARBA00004173"/>
    </source>
</evidence>
<dbReference type="OrthoDB" id="5578174at2759"/>
<dbReference type="PANTHER" id="PTHR13475:SF3">
    <property type="entry name" value="NEUGRIN"/>
    <property type="match status" value="1"/>
</dbReference>
<dbReference type="InterPro" id="IPR010487">
    <property type="entry name" value="NGRN/Rrg9"/>
</dbReference>
<dbReference type="Proteomes" id="UP000242525">
    <property type="component" value="Unassembled WGS sequence"/>
</dbReference>
<dbReference type="GO" id="GO:0005739">
    <property type="term" value="C:mitochondrion"/>
    <property type="evidence" value="ECO:0007669"/>
    <property type="project" value="UniProtKB-SubCell"/>
</dbReference>
<gene>
    <name evidence="6" type="ORF">BN980_GECA05s03596g</name>
    <name evidence="7" type="ORF">DV451_002162</name>
</gene>
<organism evidence="6 8">
    <name type="scientific">Geotrichum candidum</name>
    <name type="common">Oospora lactis</name>
    <name type="synonym">Dipodascus geotrichum</name>
    <dbReference type="NCBI Taxonomy" id="1173061"/>
    <lineage>
        <taxon>Eukaryota</taxon>
        <taxon>Fungi</taxon>
        <taxon>Dikarya</taxon>
        <taxon>Ascomycota</taxon>
        <taxon>Saccharomycotina</taxon>
        <taxon>Dipodascomycetes</taxon>
        <taxon>Dipodascales</taxon>
        <taxon>Dipodascaceae</taxon>
        <taxon>Geotrichum</taxon>
    </lineage>
</organism>
<proteinExistence type="inferred from homology"/>